<dbReference type="EMBL" id="MN739567">
    <property type="protein sequence ID" value="QHT13394.1"/>
    <property type="molecule type" value="Genomic_DNA"/>
</dbReference>
<proteinExistence type="predicted"/>
<evidence type="ECO:0008006" key="2">
    <source>
        <dbReference type="Google" id="ProtNLM"/>
    </source>
</evidence>
<sequence length="211" mass="24838">MDKKFETKSLIRNDISKMDKIVEVINYTKTFIDIPYRWWHEKEEIQGNDKFWAENGKPISSQQIKKEDKCIVCTGLINLVRRYLNLSIPGLDGKQGKLGLKYPGTTYTWFRYLKRKKRLEEINFRKKYPIGTLLIANYINVNEQGHVAIITDSSGRNVKNQHIIHSYSDYSYEESKNMKNVGKTGIQTLKSTLEWFKVTHICLPENWILKD</sequence>
<dbReference type="Gene3D" id="3.90.1720.10">
    <property type="entry name" value="endopeptidase domain like (from Nostoc punctiforme)"/>
    <property type="match status" value="1"/>
</dbReference>
<dbReference type="AlphaFoldDB" id="A0A6C0DB43"/>
<reference evidence="1" key="1">
    <citation type="journal article" date="2020" name="Nature">
        <title>Giant virus diversity and host interactions through global metagenomics.</title>
        <authorList>
            <person name="Schulz F."/>
            <person name="Roux S."/>
            <person name="Paez-Espino D."/>
            <person name="Jungbluth S."/>
            <person name="Walsh D.A."/>
            <person name="Denef V.J."/>
            <person name="McMahon K.D."/>
            <person name="Konstantinidis K.T."/>
            <person name="Eloe-Fadrosh E.A."/>
            <person name="Kyrpides N.C."/>
            <person name="Woyke T."/>
        </authorList>
    </citation>
    <scope>NUCLEOTIDE SEQUENCE</scope>
    <source>
        <strain evidence="1">GVMAG-M-3300023174-131</strain>
    </source>
</reference>
<name>A0A6C0DB43_9ZZZZ</name>
<evidence type="ECO:0000313" key="1">
    <source>
        <dbReference type="EMBL" id="QHT13394.1"/>
    </source>
</evidence>
<accession>A0A6C0DB43</accession>
<protein>
    <recommendedName>
        <fullName evidence="2">Peptidase C51 domain-containing protein</fullName>
    </recommendedName>
</protein>
<organism evidence="1">
    <name type="scientific">viral metagenome</name>
    <dbReference type="NCBI Taxonomy" id="1070528"/>
    <lineage>
        <taxon>unclassified sequences</taxon>
        <taxon>metagenomes</taxon>
        <taxon>organismal metagenomes</taxon>
    </lineage>
</organism>